<evidence type="ECO:0000256" key="1">
    <source>
        <dbReference type="ARBA" id="ARBA00022737"/>
    </source>
</evidence>
<organism evidence="5 6">
    <name type="scientific">Apiospora phragmitis</name>
    <dbReference type="NCBI Taxonomy" id="2905665"/>
    <lineage>
        <taxon>Eukaryota</taxon>
        <taxon>Fungi</taxon>
        <taxon>Dikarya</taxon>
        <taxon>Ascomycota</taxon>
        <taxon>Pezizomycotina</taxon>
        <taxon>Sordariomycetes</taxon>
        <taxon>Xylariomycetidae</taxon>
        <taxon>Amphisphaeriales</taxon>
        <taxon>Apiosporaceae</taxon>
        <taxon>Apiospora</taxon>
    </lineage>
</organism>
<keyword evidence="6" id="KW-1185">Reference proteome</keyword>
<dbReference type="Gene3D" id="1.25.40.20">
    <property type="entry name" value="Ankyrin repeat-containing domain"/>
    <property type="match status" value="2"/>
</dbReference>
<evidence type="ECO:0000256" key="3">
    <source>
        <dbReference type="PROSITE-ProRule" id="PRU00023"/>
    </source>
</evidence>
<dbReference type="InterPro" id="IPR036770">
    <property type="entry name" value="Ankyrin_rpt-contain_sf"/>
</dbReference>
<dbReference type="PANTHER" id="PTHR24180:SF45">
    <property type="entry name" value="POLY [ADP-RIBOSE] POLYMERASE TANKYRASE"/>
    <property type="match status" value="1"/>
</dbReference>
<feature type="region of interest" description="Disordered" evidence="4">
    <location>
        <begin position="456"/>
        <end position="500"/>
    </location>
</feature>
<proteinExistence type="predicted"/>
<accession>A0ABR1W1H0</accession>
<name>A0ABR1W1H0_9PEZI</name>
<reference evidence="5 6" key="1">
    <citation type="submission" date="2023-01" db="EMBL/GenBank/DDBJ databases">
        <title>Analysis of 21 Apiospora genomes using comparative genomics revels a genus with tremendous synthesis potential of carbohydrate active enzymes and secondary metabolites.</title>
        <authorList>
            <person name="Sorensen T."/>
        </authorList>
    </citation>
    <scope>NUCLEOTIDE SEQUENCE [LARGE SCALE GENOMIC DNA]</scope>
    <source>
        <strain evidence="5 6">CBS 135458</strain>
    </source>
</reference>
<dbReference type="InterPro" id="IPR002110">
    <property type="entry name" value="Ankyrin_rpt"/>
</dbReference>
<dbReference type="PROSITE" id="PS50297">
    <property type="entry name" value="ANK_REP_REGION"/>
    <property type="match status" value="1"/>
</dbReference>
<dbReference type="EMBL" id="JAQQWL010000004">
    <property type="protein sequence ID" value="KAK8076265.1"/>
    <property type="molecule type" value="Genomic_DNA"/>
</dbReference>
<sequence length="518" mass="56993">MAVEIDTFHTTVAAIKSSSPDTNSTDRPRSFNGTFPYCRTQKSKLVQLSDDLLLLIFLEYCDRISAFTFGLTCRKLVDLVHGEFYRKASQHGPASVVSWAVQRGIVATLDRLSYHLAPGEPLELDTHSESLISPVSWSGWKRYPNGNMYRYFSRTDHAIGLLEEGLVDLNGVLLNRKQYSTTFGSALQQHNLSGWTPIHIAALFGNADMVEYLGQGPRTPIFYAEVSDEPDTILPRMVRLGADINQKVGSSQLSLLAYLCSARCYRLALSLLWAGAKASFKTTTRKTPLHLCANLHSCANVYRYAKTSWTRQDLVNIIQALVIEGGVDPNTKDRAGNTFLHYAAKTGREIFVGAYEALASLIGLALAPASWGPPPHGNGTTTNGGGPKVVFDVDAQDGRGETVLMVACDMQSHVDYRADALPRARAAIQVFLETLRPSTGLKDARGRRVTDRLCRRVGKKGSTRDTRSSARVVEQQRQRRQQQQQPRLEDDRNTRKGAAAAATFILSEAADGLAADGD</sequence>
<evidence type="ECO:0008006" key="7">
    <source>
        <dbReference type="Google" id="ProtNLM"/>
    </source>
</evidence>
<dbReference type="Pfam" id="PF13637">
    <property type="entry name" value="Ank_4"/>
    <property type="match status" value="1"/>
</dbReference>
<dbReference type="SUPFAM" id="SSF48403">
    <property type="entry name" value="Ankyrin repeat"/>
    <property type="match status" value="1"/>
</dbReference>
<dbReference type="RefSeq" id="XP_066719224.1">
    <property type="nucleotide sequence ID" value="XM_066854946.1"/>
</dbReference>
<evidence type="ECO:0000313" key="5">
    <source>
        <dbReference type="EMBL" id="KAK8076265.1"/>
    </source>
</evidence>
<dbReference type="InterPro" id="IPR051637">
    <property type="entry name" value="Ank_repeat_dom-contain_49"/>
</dbReference>
<dbReference type="PROSITE" id="PS50088">
    <property type="entry name" value="ANK_REPEAT"/>
    <property type="match status" value="1"/>
</dbReference>
<dbReference type="PANTHER" id="PTHR24180">
    <property type="entry name" value="CYCLIN-DEPENDENT KINASE INHIBITOR 2C-RELATED"/>
    <property type="match status" value="1"/>
</dbReference>
<evidence type="ECO:0000256" key="2">
    <source>
        <dbReference type="ARBA" id="ARBA00023043"/>
    </source>
</evidence>
<keyword evidence="1" id="KW-0677">Repeat</keyword>
<evidence type="ECO:0000313" key="6">
    <source>
        <dbReference type="Proteomes" id="UP001480595"/>
    </source>
</evidence>
<dbReference type="GeneID" id="92088009"/>
<evidence type="ECO:0000256" key="4">
    <source>
        <dbReference type="SAM" id="MobiDB-lite"/>
    </source>
</evidence>
<feature type="repeat" description="ANK" evidence="3">
    <location>
        <begin position="193"/>
        <end position="213"/>
    </location>
</feature>
<dbReference type="Proteomes" id="UP001480595">
    <property type="component" value="Unassembled WGS sequence"/>
</dbReference>
<dbReference type="SMART" id="SM00248">
    <property type="entry name" value="ANK"/>
    <property type="match status" value="3"/>
</dbReference>
<comment type="caution">
    <text evidence="5">The sequence shown here is derived from an EMBL/GenBank/DDBJ whole genome shotgun (WGS) entry which is preliminary data.</text>
</comment>
<gene>
    <name evidence="5" type="ORF">PG994_003537</name>
</gene>
<keyword evidence="2 3" id="KW-0040">ANK repeat</keyword>
<protein>
    <recommendedName>
        <fullName evidence="7">Ankyrin repeat protein</fullName>
    </recommendedName>
</protein>